<sequence>MNQSIDNYRPDIDGLRALSIIAVLIYHAFPTLLPGGFVGVDVFFVISGYLITRIILGEIADSGFSLAGFYRRRVQRIFPPLIPVLIFCLALGYFALLPAEYAQLGKHTAAASTFVPNLVFWAEAGYFDVDSKLKPLLHLWSLGVEEQFYLAWPLILLAGARLGMNTGLLIAILLATSFSLGITGDSDRAASFFLPHYRAWELLVGALLAWQQMRGHARELGIAAAAPGLLLLLAAVSLISAQRTFPGWWAWLPTAGAALMIAAGAHNVCNRWLGHKALVFVGKISFPLYLWHWPLLSFARIMEDGEPSAMLRSAAVLLAVALAWASYRWVEMPLRYRPGKLTPWTISASLLAAGAVGLVIFKNGGLPDRTAPQNEIAAQFYWQELGLQVRDDCSTTFGTAGRCLRDGKPSTIAVLGDSHSTNTFFALANHYRDSEQGVIRLGKGGCPPLYNTAIRDRGNPDTCRAANNINIDWVAGNDQLDTVYLSSLGPMYVNPGQQRFSLEIKEWPELTEHRDVFALGLSDTVAKLKAAGKQVVVVVDWPSLHFDPKRCVDTRPLRLTAFQGAECTVSNARHQQRNRVYREVIAEVTAAHPDIQVWDTSSAFCAKGQCRVMQGDQVLYRDRSHLSLQGSNYLGDHLLLEPATAFKARPDRP</sequence>
<dbReference type="RefSeq" id="WP_084200971.1">
    <property type="nucleotide sequence ID" value="NZ_BMYL01000006.1"/>
</dbReference>
<evidence type="ECO:0000256" key="2">
    <source>
        <dbReference type="ARBA" id="ARBA00022475"/>
    </source>
</evidence>
<evidence type="ECO:0000256" key="5">
    <source>
        <dbReference type="ARBA" id="ARBA00022989"/>
    </source>
</evidence>
<comment type="caution">
    <text evidence="11">The sequence shown here is derived from an EMBL/GenBank/DDBJ whole genome shotgun (WGS) entry which is preliminary data.</text>
</comment>
<dbReference type="InterPro" id="IPR036514">
    <property type="entry name" value="SGNH_hydro_sf"/>
</dbReference>
<dbReference type="InterPro" id="IPR043968">
    <property type="entry name" value="SGNH"/>
</dbReference>
<evidence type="ECO:0000256" key="8">
    <source>
        <dbReference type="SAM" id="Phobius"/>
    </source>
</evidence>
<evidence type="ECO:0000256" key="6">
    <source>
        <dbReference type="ARBA" id="ARBA00023136"/>
    </source>
</evidence>
<dbReference type="KEGG" id="hja:BST95_19110"/>
<protein>
    <submittedName>
        <fullName evidence="11">Acyltransferase</fullName>
    </submittedName>
</protein>
<dbReference type="AlphaFoldDB" id="A0AAP8SM57"/>
<dbReference type="GO" id="GO:0005886">
    <property type="term" value="C:plasma membrane"/>
    <property type="evidence" value="ECO:0007669"/>
    <property type="project" value="UniProtKB-SubCell"/>
</dbReference>
<feature type="domain" description="Acyltransferase 3" evidence="9">
    <location>
        <begin position="11"/>
        <end position="327"/>
    </location>
</feature>
<dbReference type="Pfam" id="PF01757">
    <property type="entry name" value="Acyl_transf_3"/>
    <property type="match status" value="1"/>
</dbReference>
<evidence type="ECO:0000256" key="1">
    <source>
        <dbReference type="ARBA" id="ARBA00004651"/>
    </source>
</evidence>
<evidence type="ECO:0000256" key="4">
    <source>
        <dbReference type="ARBA" id="ARBA00022692"/>
    </source>
</evidence>
<keyword evidence="12" id="KW-1185">Reference proteome</keyword>
<evidence type="ECO:0000259" key="9">
    <source>
        <dbReference type="Pfam" id="PF01757"/>
    </source>
</evidence>
<dbReference type="Proteomes" id="UP000235162">
    <property type="component" value="Unassembled WGS sequence"/>
</dbReference>
<feature type="transmembrane region" description="Helical" evidence="8">
    <location>
        <begin position="77"/>
        <end position="96"/>
    </location>
</feature>
<dbReference type="InterPro" id="IPR002656">
    <property type="entry name" value="Acyl_transf_3_dom"/>
</dbReference>
<dbReference type="SUPFAM" id="SSF52266">
    <property type="entry name" value="SGNH hydrolase"/>
    <property type="match status" value="1"/>
</dbReference>
<feature type="transmembrane region" description="Helical" evidence="8">
    <location>
        <begin position="341"/>
        <end position="361"/>
    </location>
</feature>
<feature type="transmembrane region" description="Helical" evidence="8">
    <location>
        <begin position="309"/>
        <end position="329"/>
    </location>
</feature>
<evidence type="ECO:0000256" key="7">
    <source>
        <dbReference type="ARBA" id="ARBA00023315"/>
    </source>
</evidence>
<keyword evidence="6 8" id="KW-0472">Membrane</keyword>
<dbReference type="PANTHER" id="PTHR23028">
    <property type="entry name" value="ACETYLTRANSFERASE"/>
    <property type="match status" value="1"/>
</dbReference>
<dbReference type="GO" id="GO:0016788">
    <property type="term" value="F:hydrolase activity, acting on ester bonds"/>
    <property type="evidence" value="ECO:0007669"/>
    <property type="project" value="UniProtKB-ARBA"/>
</dbReference>
<feature type="transmembrane region" description="Helical" evidence="8">
    <location>
        <begin position="222"/>
        <end position="242"/>
    </location>
</feature>
<feature type="domain" description="SGNH" evidence="10">
    <location>
        <begin position="393"/>
        <end position="638"/>
    </location>
</feature>
<keyword evidence="4 8" id="KW-0812">Transmembrane</keyword>
<comment type="subcellular location">
    <subcellularLocation>
        <location evidence="1">Cell membrane</location>
        <topology evidence="1">Multi-pass membrane protein</topology>
    </subcellularLocation>
</comment>
<dbReference type="InterPro" id="IPR050879">
    <property type="entry name" value="Acyltransferase_3"/>
</dbReference>
<feature type="transmembrane region" description="Helical" evidence="8">
    <location>
        <begin position="277"/>
        <end position="297"/>
    </location>
</feature>
<organism evidence="11 12">
    <name type="scientific">Halioglobus japonicus</name>
    <dbReference type="NCBI Taxonomy" id="930805"/>
    <lineage>
        <taxon>Bacteria</taxon>
        <taxon>Pseudomonadati</taxon>
        <taxon>Pseudomonadota</taxon>
        <taxon>Gammaproteobacteria</taxon>
        <taxon>Cellvibrionales</taxon>
        <taxon>Halieaceae</taxon>
        <taxon>Halioglobus</taxon>
    </lineage>
</organism>
<keyword evidence="3" id="KW-0808">Transferase</keyword>
<proteinExistence type="predicted"/>
<dbReference type="PANTHER" id="PTHR23028:SF53">
    <property type="entry name" value="ACYL_TRANSF_3 DOMAIN-CONTAINING PROTEIN"/>
    <property type="match status" value="1"/>
</dbReference>
<evidence type="ECO:0000256" key="3">
    <source>
        <dbReference type="ARBA" id="ARBA00022679"/>
    </source>
</evidence>
<dbReference type="Pfam" id="PF19040">
    <property type="entry name" value="SGNH"/>
    <property type="match status" value="1"/>
</dbReference>
<keyword evidence="7 11" id="KW-0012">Acyltransferase</keyword>
<feature type="transmembrane region" description="Helical" evidence="8">
    <location>
        <begin position="148"/>
        <end position="178"/>
    </location>
</feature>
<gene>
    <name evidence="11" type="ORF">C0029_16945</name>
</gene>
<dbReference type="GO" id="GO:0016747">
    <property type="term" value="F:acyltransferase activity, transferring groups other than amino-acyl groups"/>
    <property type="evidence" value="ECO:0007669"/>
    <property type="project" value="InterPro"/>
</dbReference>
<dbReference type="Gene3D" id="3.40.50.1110">
    <property type="entry name" value="SGNH hydrolase"/>
    <property type="match status" value="1"/>
</dbReference>
<feature type="transmembrane region" description="Helical" evidence="8">
    <location>
        <begin position="12"/>
        <end position="29"/>
    </location>
</feature>
<evidence type="ECO:0000259" key="10">
    <source>
        <dbReference type="Pfam" id="PF19040"/>
    </source>
</evidence>
<feature type="transmembrane region" description="Helical" evidence="8">
    <location>
        <begin position="35"/>
        <end position="56"/>
    </location>
</feature>
<keyword evidence="2" id="KW-1003">Cell membrane</keyword>
<evidence type="ECO:0000313" key="11">
    <source>
        <dbReference type="EMBL" id="PLW84693.1"/>
    </source>
</evidence>
<reference evidence="11 12" key="1">
    <citation type="submission" date="2018-01" db="EMBL/GenBank/DDBJ databases">
        <title>The draft genome sequence of Halioglobus japonicus S1-36.</title>
        <authorList>
            <person name="Du Z.-J."/>
            <person name="Shi M.-J."/>
        </authorList>
    </citation>
    <scope>NUCLEOTIDE SEQUENCE [LARGE SCALE GENOMIC DNA]</scope>
    <source>
        <strain evidence="11 12">S1-36</strain>
    </source>
</reference>
<evidence type="ECO:0000313" key="12">
    <source>
        <dbReference type="Proteomes" id="UP000235162"/>
    </source>
</evidence>
<name>A0AAP8SM57_9GAMM</name>
<dbReference type="GO" id="GO:0009103">
    <property type="term" value="P:lipopolysaccharide biosynthetic process"/>
    <property type="evidence" value="ECO:0007669"/>
    <property type="project" value="TreeGrafter"/>
</dbReference>
<keyword evidence="5 8" id="KW-1133">Transmembrane helix</keyword>
<feature type="transmembrane region" description="Helical" evidence="8">
    <location>
        <begin position="248"/>
        <end position="265"/>
    </location>
</feature>
<accession>A0AAP8SM57</accession>
<dbReference type="EMBL" id="PKUR01000005">
    <property type="protein sequence ID" value="PLW84693.1"/>
    <property type="molecule type" value="Genomic_DNA"/>
</dbReference>